<keyword evidence="4" id="KW-0732">Signal</keyword>
<keyword evidence="5" id="KW-0378">Hydrolase</keyword>
<protein>
    <recommendedName>
        <fullName evidence="3">alpha-L-fucosidase</fullName>
        <ecNumber evidence="3">3.2.1.51</ecNumber>
    </recommendedName>
</protein>
<dbReference type="AlphaFoldDB" id="A0A6A9UWM7"/>
<dbReference type="GO" id="GO:0004560">
    <property type="term" value="F:alpha-L-fucosidase activity"/>
    <property type="evidence" value="ECO:0007669"/>
    <property type="project" value="InterPro"/>
</dbReference>
<evidence type="ECO:0000256" key="2">
    <source>
        <dbReference type="ARBA" id="ARBA00007951"/>
    </source>
</evidence>
<dbReference type="EC" id="3.2.1.51" evidence="3"/>
<evidence type="ECO:0000259" key="8">
    <source>
        <dbReference type="Pfam" id="PF01120"/>
    </source>
</evidence>
<keyword evidence="6" id="KW-0326">Glycosidase</keyword>
<sequence length="425" mass="47492">MSTPGPDARWFDEARFGLFLHFGLYSVAARHEWVMHREEMEVADYERYAEVFDADRYDATAVVARAAAAGMRYVVLTSKHHDGFCLFDSAQTDYTSVRSCGRDLVAETVAACRAAGLRVGLYHSLLDWHHPDYTVDAFHPRRHHPDWAELDAGKDFSRYVDYLHAQVRELLTGYGPIDYLFFDFTQPDGMAGLPGRTSADWRGEELLALCRELQPQMLVNDRLGIPADLVTPEQYQPTAPMEQDGVRLRWEACQTINGSWGYDRDNTADKSVRQIVEMLVQTVSCDGNLLLNVGPDGRGAIPPRDAATLDAVAAWMELHRDSVHGAGASEHTAPSGTVYTQRGDRLYVHLLSWPFAHLHLPGLAGQVRFARFLHDGSEVRTEVHEPGQEAHTMRPGGQPPGTLTLLLPTVRPDVAVPVVELRLAR</sequence>
<dbReference type="PANTHER" id="PTHR10030">
    <property type="entry name" value="ALPHA-L-FUCOSIDASE"/>
    <property type="match status" value="1"/>
</dbReference>
<evidence type="ECO:0000313" key="9">
    <source>
        <dbReference type="EMBL" id="MVA75607.1"/>
    </source>
</evidence>
<reference evidence="9 10" key="1">
    <citation type="submission" date="2019-12" db="EMBL/GenBank/DDBJ databases">
        <title>Auraticoccus cholistani sp. nov., an actinomycete isolated from soil of Cholistan desert.</title>
        <authorList>
            <person name="Cheema M.T."/>
        </authorList>
    </citation>
    <scope>NUCLEOTIDE SEQUENCE [LARGE SCALE GENOMIC DNA]</scope>
    <source>
        <strain evidence="9 10">F435</strain>
    </source>
</reference>
<evidence type="ECO:0000313" key="10">
    <source>
        <dbReference type="Proteomes" id="UP000435304"/>
    </source>
</evidence>
<feature type="site" description="May be important for catalysis" evidence="7">
    <location>
        <position position="253"/>
    </location>
</feature>
<evidence type="ECO:0000256" key="5">
    <source>
        <dbReference type="ARBA" id="ARBA00022801"/>
    </source>
</evidence>
<gene>
    <name evidence="9" type="ORF">GC722_06145</name>
</gene>
<dbReference type="InterPro" id="IPR017853">
    <property type="entry name" value="GH"/>
</dbReference>
<feature type="domain" description="Glycoside hydrolase family 29 N-terminal" evidence="8">
    <location>
        <begin position="9"/>
        <end position="319"/>
    </location>
</feature>
<organism evidence="9 10">
    <name type="scientific">Auraticoccus cholistanensis</name>
    <dbReference type="NCBI Taxonomy" id="2656650"/>
    <lineage>
        <taxon>Bacteria</taxon>
        <taxon>Bacillati</taxon>
        <taxon>Actinomycetota</taxon>
        <taxon>Actinomycetes</taxon>
        <taxon>Propionibacteriales</taxon>
        <taxon>Propionibacteriaceae</taxon>
        <taxon>Auraticoccus</taxon>
    </lineage>
</organism>
<evidence type="ECO:0000256" key="7">
    <source>
        <dbReference type="PIRSR" id="PIRSR001092-1"/>
    </source>
</evidence>
<dbReference type="Proteomes" id="UP000435304">
    <property type="component" value="Unassembled WGS sequence"/>
</dbReference>
<dbReference type="RefSeq" id="WP_156609074.1">
    <property type="nucleotide sequence ID" value="NZ_WPCU01000005.1"/>
</dbReference>
<accession>A0A6A9UWM7</accession>
<evidence type="ECO:0000256" key="4">
    <source>
        <dbReference type="ARBA" id="ARBA00022729"/>
    </source>
</evidence>
<dbReference type="InterPro" id="IPR000933">
    <property type="entry name" value="Glyco_hydro_29"/>
</dbReference>
<dbReference type="InterPro" id="IPR016286">
    <property type="entry name" value="FUC_metazoa-typ"/>
</dbReference>
<dbReference type="EMBL" id="WPCU01000005">
    <property type="protein sequence ID" value="MVA75607.1"/>
    <property type="molecule type" value="Genomic_DNA"/>
</dbReference>
<evidence type="ECO:0000256" key="6">
    <source>
        <dbReference type="ARBA" id="ARBA00023295"/>
    </source>
</evidence>
<name>A0A6A9UWM7_9ACTN</name>
<dbReference type="SUPFAM" id="SSF51445">
    <property type="entry name" value="(Trans)glycosidases"/>
    <property type="match status" value="1"/>
</dbReference>
<dbReference type="GO" id="GO:0006004">
    <property type="term" value="P:fucose metabolic process"/>
    <property type="evidence" value="ECO:0007669"/>
    <property type="project" value="InterPro"/>
</dbReference>
<comment type="function">
    <text evidence="1">Alpha-L-fucosidase is responsible for hydrolyzing the alpha-1,6-linked fucose joined to the reducing-end N-acetylglucosamine of the carbohydrate moieties of glycoproteins.</text>
</comment>
<dbReference type="GO" id="GO:0016139">
    <property type="term" value="P:glycoside catabolic process"/>
    <property type="evidence" value="ECO:0007669"/>
    <property type="project" value="TreeGrafter"/>
</dbReference>
<dbReference type="InterPro" id="IPR057739">
    <property type="entry name" value="Glyco_hydro_29_N"/>
</dbReference>
<keyword evidence="10" id="KW-1185">Reference proteome</keyword>
<comment type="similarity">
    <text evidence="2">Belongs to the glycosyl hydrolase 29 family.</text>
</comment>
<evidence type="ECO:0000256" key="1">
    <source>
        <dbReference type="ARBA" id="ARBA00004071"/>
    </source>
</evidence>
<dbReference type="PRINTS" id="PR00741">
    <property type="entry name" value="GLHYDRLASE29"/>
</dbReference>
<comment type="caution">
    <text evidence="9">The sequence shown here is derived from an EMBL/GenBank/DDBJ whole genome shotgun (WGS) entry which is preliminary data.</text>
</comment>
<dbReference type="Pfam" id="PF01120">
    <property type="entry name" value="Alpha_L_fucos"/>
    <property type="match status" value="1"/>
</dbReference>
<dbReference type="Gene3D" id="3.20.20.80">
    <property type="entry name" value="Glycosidases"/>
    <property type="match status" value="1"/>
</dbReference>
<proteinExistence type="inferred from homology"/>
<dbReference type="GO" id="GO:0005764">
    <property type="term" value="C:lysosome"/>
    <property type="evidence" value="ECO:0007669"/>
    <property type="project" value="TreeGrafter"/>
</dbReference>
<dbReference type="PANTHER" id="PTHR10030:SF37">
    <property type="entry name" value="ALPHA-L-FUCOSIDASE-RELATED"/>
    <property type="match status" value="1"/>
</dbReference>
<evidence type="ECO:0000256" key="3">
    <source>
        <dbReference type="ARBA" id="ARBA00012662"/>
    </source>
</evidence>
<dbReference type="PIRSF" id="PIRSF001092">
    <property type="entry name" value="Alpha-L-fucosidase"/>
    <property type="match status" value="1"/>
</dbReference>
<dbReference type="SMART" id="SM00812">
    <property type="entry name" value="Alpha_L_fucos"/>
    <property type="match status" value="1"/>
</dbReference>